<protein>
    <recommendedName>
        <fullName evidence="12">SAM domain-containing protein</fullName>
    </recommendedName>
</protein>
<keyword evidence="4" id="KW-0150">Chloroplast</keyword>
<keyword evidence="7" id="KW-1001">Plastid inner membrane</keyword>
<keyword evidence="6" id="KW-0812">Transmembrane</keyword>
<dbReference type="PANTHER" id="PTHR14110">
    <property type="entry name" value="MITOCHONDRIAL IMPORT INNER MEMBRANE TRANSLOCASE SUBUNIT TIM22"/>
    <property type="match status" value="1"/>
</dbReference>
<dbReference type="GO" id="GO:0007005">
    <property type="term" value="P:mitochondrion organization"/>
    <property type="evidence" value="ECO:0007669"/>
    <property type="project" value="UniProtKB-ARBA"/>
</dbReference>
<reference evidence="13 14" key="1">
    <citation type="submission" date="2024-05" db="EMBL/GenBank/DDBJ databases">
        <title>De novo assembly of an allotetraploid wild potato.</title>
        <authorList>
            <person name="Hosaka A.J."/>
        </authorList>
    </citation>
    <scope>NUCLEOTIDE SEQUENCE [LARGE SCALE GENOMIC DNA]</scope>
    <source>
        <tissue evidence="13">Young leaves</tissue>
    </source>
</reference>
<comment type="similarity">
    <text evidence="2">Belongs to the Tim17/Tim22/Tim23 family.</text>
</comment>
<evidence type="ECO:0000256" key="8">
    <source>
        <dbReference type="ARBA" id="ARBA00022927"/>
    </source>
</evidence>
<name>A0ABD2UYX3_9SOLN</name>
<dbReference type="InterPro" id="IPR001660">
    <property type="entry name" value="SAM"/>
</dbReference>
<evidence type="ECO:0000256" key="3">
    <source>
        <dbReference type="ARBA" id="ARBA00022448"/>
    </source>
</evidence>
<dbReference type="Proteomes" id="UP001627284">
    <property type="component" value="Unassembled WGS sequence"/>
</dbReference>
<dbReference type="AlphaFoldDB" id="A0ABD2UYX3"/>
<dbReference type="Gene3D" id="1.10.150.50">
    <property type="entry name" value="Transcription Factor, Ets-1"/>
    <property type="match status" value="1"/>
</dbReference>
<keyword evidence="10" id="KW-0472">Membrane</keyword>
<sequence length="300" mass="31891">LTSLRYPPNSPKNPFSPFAYQTFISNGEKKGLRAAEIFSIPMGAGKQGAMVEMPNSSNQNPIAQLQNKFKELEIGFKGWLSKQSIPVEAAVVTATSGLQGAAIGGFMGTLTQDVSSSMPTTPAGANLNPQAMASFQQAQALAGGPLVQARNFAVMTGVNAGISCVLKRIRGKEDVQSSMAAAFGSGALFSLVSGMGGPNPVPNALTSGIFFALVQGGLFELGRKFSQPPAEDTHYVRTRSLLSSLGLQNYEKNFKKGLLTDTTLPLLTDSALRDVRIPPGPRLLILDHIQRDPELRKKRG</sequence>
<keyword evidence="3" id="KW-0813">Transport</keyword>
<keyword evidence="5" id="KW-0934">Plastid</keyword>
<dbReference type="InterPro" id="IPR039175">
    <property type="entry name" value="TIM22"/>
</dbReference>
<dbReference type="SUPFAM" id="SSF47769">
    <property type="entry name" value="SAM/Pointed domain"/>
    <property type="match status" value="1"/>
</dbReference>
<proteinExistence type="inferred from homology"/>
<dbReference type="Pfam" id="PF00536">
    <property type="entry name" value="SAM_1"/>
    <property type="match status" value="1"/>
</dbReference>
<gene>
    <name evidence="13" type="ORF">AABB24_005838</name>
</gene>
<organism evidence="13 14">
    <name type="scientific">Solanum stoloniferum</name>
    <dbReference type="NCBI Taxonomy" id="62892"/>
    <lineage>
        <taxon>Eukaryota</taxon>
        <taxon>Viridiplantae</taxon>
        <taxon>Streptophyta</taxon>
        <taxon>Embryophyta</taxon>
        <taxon>Tracheophyta</taxon>
        <taxon>Spermatophyta</taxon>
        <taxon>Magnoliopsida</taxon>
        <taxon>eudicotyledons</taxon>
        <taxon>Gunneridae</taxon>
        <taxon>Pentapetalae</taxon>
        <taxon>asterids</taxon>
        <taxon>lamiids</taxon>
        <taxon>Solanales</taxon>
        <taxon>Solanaceae</taxon>
        <taxon>Solanoideae</taxon>
        <taxon>Solaneae</taxon>
        <taxon>Solanum</taxon>
    </lineage>
</organism>
<dbReference type="Pfam" id="PF02466">
    <property type="entry name" value="Tim17"/>
    <property type="match status" value="1"/>
</dbReference>
<evidence type="ECO:0000259" key="12">
    <source>
        <dbReference type="Pfam" id="PF00536"/>
    </source>
</evidence>
<evidence type="ECO:0000256" key="6">
    <source>
        <dbReference type="ARBA" id="ARBA00022692"/>
    </source>
</evidence>
<evidence type="ECO:0000256" key="2">
    <source>
        <dbReference type="ARBA" id="ARBA00008444"/>
    </source>
</evidence>
<evidence type="ECO:0000313" key="13">
    <source>
        <dbReference type="EMBL" id="KAL3374059.1"/>
    </source>
</evidence>
<dbReference type="GO" id="GO:0045036">
    <property type="term" value="P:protein targeting to chloroplast"/>
    <property type="evidence" value="ECO:0007669"/>
    <property type="project" value="UniProtKB-ARBA"/>
</dbReference>
<feature type="non-terminal residue" evidence="13">
    <location>
        <position position="1"/>
    </location>
</feature>
<evidence type="ECO:0000256" key="5">
    <source>
        <dbReference type="ARBA" id="ARBA00022640"/>
    </source>
</evidence>
<evidence type="ECO:0000256" key="9">
    <source>
        <dbReference type="ARBA" id="ARBA00022989"/>
    </source>
</evidence>
<evidence type="ECO:0000256" key="7">
    <source>
        <dbReference type="ARBA" id="ARBA00022780"/>
    </source>
</evidence>
<feature type="domain" description="SAM" evidence="12">
    <location>
        <begin position="238"/>
        <end position="291"/>
    </location>
</feature>
<evidence type="ECO:0000313" key="14">
    <source>
        <dbReference type="Proteomes" id="UP001627284"/>
    </source>
</evidence>
<comment type="caution">
    <text evidence="13">The sequence shown here is derived from an EMBL/GenBank/DDBJ whole genome shotgun (WGS) entry which is preliminary data.</text>
</comment>
<keyword evidence="8" id="KW-0653">Protein transport</keyword>
<evidence type="ECO:0000256" key="4">
    <source>
        <dbReference type="ARBA" id="ARBA00022528"/>
    </source>
</evidence>
<keyword evidence="14" id="KW-1185">Reference proteome</keyword>
<dbReference type="GO" id="GO:0009706">
    <property type="term" value="C:chloroplast inner membrane"/>
    <property type="evidence" value="ECO:0007669"/>
    <property type="project" value="UniProtKB-SubCell"/>
</dbReference>
<dbReference type="FunFam" id="1.10.150.50:FF:000069">
    <property type="entry name" value="mitochondrial import inner membrane translocase subunit TIM22-like"/>
    <property type="match status" value="1"/>
</dbReference>
<evidence type="ECO:0000256" key="11">
    <source>
        <dbReference type="ARBA" id="ARBA00062478"/>
    </source>
</evidence>
<keyword evidence="9" id="KW-1133">Transmembrane helix</keyword>
<dbReference type="InterPro" id="IPR013761">
    <property type="entry name" value="SAM/pointed_sf"/>
</dbReference>
<comment type="subunit">
    <text evidence="11">Probable component of a protein-conducting channel made of HP30-1, HP30-2 and HP20 that mediates the import of transit sequence-less proteins into the chloroplastic inner membrane. Interacts with CEQORH.</text>
</comment>
<dbReference type="GO" id="GO:0015031">
    <property type="term" value="P:protein transport"/>
    <property type="evidence" value="ECO:0007669"/>
    <property type="project" value="UniProtKB-KW"/>
</dbReference>
<dbReference type="GO" id="GO:0016031">
    <property type="term" value="P:tRNA import into mitochondrion"/>
    <property type="evidence" value="ECO:0007669"/>
    <property type="project" value="UniProtKB-ARBA"/>
</dbReference>
<dbReference type="EMBL" id="JBJKTR010000003">
    <property type="protein sequence ID" value="KAL3374059.1"/>
    <property type="molecule type" value="Genomic_DNA"/>
</dbReference>
<dbReference type="PANTHER" id="PTHR14110:SF6">
    <property type="entry name" value="OS04G0405100 PROTEIN"/>
    <property type="match status" value="1"/>
</dbReference>
<evidence type="ECO:0000256" key="10">
    <source>
        <dbReference type="ARBA" id="ARBA00023136"/>
    </source>
</evidence>
<accession>A0ABD2UYX3</accession>
<evidence type="ECO:0000256" key="1">
    <source>
        <dbReference type="ARBA" id="ARBA00004478"/>
    </source>
</evidence>
<comment type="subcellular location">
    <subcellularLocation>
        <location evidence="1">Plastid</location>
        <location evidence="1">Chloroplast inner membrane</location>
        <topology evidence="1">Multi-pass membrane protein</topology>
    </subcellularLocation>
</comment>